<dbReference type="SUPFAM" id="SSF49842">
    <property type="entry name" value="TNF-like"/>
    <property type="match status" value="1"/>
</dbReference>
<organism evidence="2 3">
    <name type="scientific">Leptospira levettii</name>
    <dbReference type="NCBI Taxonomy" id="2023178"/>
    <lineage>
        <taxon>Bacteria</taxon>
        <taxon>Pseudomonadati</taxon>
        <taxon>Spirochaetota</taxon>
        <taxon>Spirochaetia</taxon>
        <taxon>Leptospirales</taxon>
        <taxon>Leptospiraceae</taxon>
        <taxon>Leptospira</taxon>
    </lineage>
</organism>
<feature type="signal peptide" evidence="1">
    <location>
        <begin position="1"/>
        <end position="20"/>
    </location>
</feature>
<evidence type="ECO:0000313" key="2">
    <source>
        <dbReference type="EMBL" id="TGL70073.1"/>
    </source>
</evidence>
<protein>
    <submittedName>
        <fullName evidence="2">Uncharacterized protein</fullName>
    </submittedName>
</protein>
<dbReference type="RefSeq" id="WP_100721583.1">
    <property type="nucleotide sequence ID" value="NZ_RQGI01000040.1"/>
</dbReference>
<feature type="chain" id="PRO_5046918091" evidence="1">
    <location>
        <begin position="21"/>
        <end position="188"/>
    </location>
</feature>
<dbReference type="EMBL" id="RQGI01000040">
    <property type="protein sequence ID" value="TGL70073.1"/>
    <property type="molecule type" value="Genomic_DNA"/>
</dbReference>
<sequence>MKKIFLILISILYLPNCSFSFENGIEDERIQRSELISLLAVANSNRSIILGNTRIYKSTITNTTNNTPVAISFDTIIYDSNNSFNLNDPTKITITKSGLYQTTGQLSYATNGTGIRKVNLVLNDISVIGSTAVPAATGDLTNISTESIYRLIAGDFIRLQGFQSSGGALDIAVNSGYSQVLTLTRISD</sequence>
<comment type="caution">
    <text evidence="2">The sequence shown here is derived from an EMBL/GenBank/DDBJ whole genome shotgun (WGS) entry which is preliminary data.</text>
</comment>
<dbReference type="InterPro" id="IPR008983">
    <property type="entry name" value="Tumour_necrosis_fac-like_dom"/>
</dbReference>
<accession>A0ABY2MN12</accession>
<keyword evidence="3" id="KW-1185">Reference proteome</keyword>
<evidence type="ECO:0000256" key="1">
    <source>
        <dbReference type="SAM" id="SignalP"/>
    </source>
</evidence>
<name>A0ABY2MN12_9LEPT</name>
<gene>
    <name evidence="2" type="ORF">EHQ60_11010</name>
</gene>
<reference evidence="3" key="1">
    <citation type="journal article" date="2019" name="PLoS Negl. Trop. Dis.">
        <title>Revisiting the worldwide diversity of Leptospira species in the environment.</title>
        <authorList>
            <person name="Vincent A.T."/>
            <person name="Schiettekatte O."/>
            <person name="Bourhy P."/>
            <person name="Veyrier F.J."/>
            <person name="Picardeau M."/>
        </authorList>
    </citation>
    <scope>NUCLEOTIDE SEQUENCE [LARGE SCALE GENOMIC DNA]</scope>
    <source>
        <strain evidence="3">201702449</strain>
    </source>
</reference>
<dbReference type="Proteomes" id="UP000297352">
    <property type="component" value="Unassembled WGS sequence"/>
</dbReference>
<evidence type="ECO:0000313" key="3">
    <source>
        <dbReference type="Proteomes" id="UP000297352"/>
    </source>
</evidence>
<proteinExistence type="predicted"/>
<keyword evidence="1" id="KW-0732">Signal</keyword>
<dbReference type="Gene3D" id="2.60.120.40">
    <property type="match status" value="1"/>
</dbReference>